<organism evidence="2 3">
    <name type="scientific">Protea cynaroides</name>
    <dbReference type="NCBI Taxonomy" id="273540"/>
    <lineage>
        <taxon>Eukaryota</taxon>
        <taxon>Viridiplantae</taxon>
        <taxon>Streptophyta</taxon>
        <taxon>Embryophyta</taxon>
        <taxon>Tracheophyta</taxon>
        <taxon>Spermatophyta</taxon>
        <taxon>Magnoliopsida</taxon>
        <taxon>Proteales</taxon>
        <taxon>Proteaceae</taxon>
        <taxon>Protea</taxon>
    </lineage>
</organism>
<dbReference type="Proteomes" id="UP001141806">
    <property type="component" value="Unassembled WGS sequence"/>
</dbReference>
<gene>
    <name evidence="2" type="ORF">NE237_013766</name>
</gene>
<protein>
    <submittedName>
        <fullName evidence="2">Uncharacterized protein</fullName>
    </submittedName>
</protein>
<accession>A0A9Q0GZY9</accession>
<sequence>MICLLIVNDFSASISSRIAHLTIQTLIRLHCNFVFVCLPFVKQFAPLHDPLLWSGNVNPNSMVLWDREVFTQPRDAVDAVGRMQSSVLQNALSGFPLPYSKLGISHLIFTISFSTELQKLKQFEDVKILCGDGGTGGSRSATLRKMEHDMERQPEPQPNPIRFTGES</sequence>
<evidence type="ECO:0000313" key="3">
    <source>
        <dbReference type="Proteomes" id="UP001141806"/>
    </source>
</evidence>
<evidence type="ECO:0000313" key="2">
    <source>
        <dbReference type="EMBL" id="KAJ4956983.1"/>
    </source>
</evidence>
<keyword evidence="3" id="KW-1185">Reference proteome</keyword>
<dbReference type="EMBL" id="JAMYWD010000011">
    <property type="protein sequence ID" value="KAJ4956983.1"/>
    <property type="molecule type" value="Genomic_DNA"/>
</dbReference>
<name>A0A9Q0GZY9_9MAGN</name>
<dbReference type="AlphaFoldDB" id="A0A9Q0GZY9"/>
<comment type="caution">
    <text evidence="2">The sequence shown here is derived from an EMBL/GenBank/DDBJ whole genome shotgun (WGS) entry which is preliminary data.</text>
</comment>
<evidence type="ECO:0000256" key="1">
    <source>
        <dbReference type="SAM" id="MobiDB-lite"/>
    </source>
</evidence>
<reference evidence="2" key="1">
    <citation type="journal article" date="2023" name="Plant J.">
        <title>The genome of the king protea, Protea cynaroides.</title>
        <authorList>
            <person name="Chang J."/>
            <person name="Duong T.A."/>
            <person name="Schoeman C."/>
            <person name="Ma X."/>
            <person name="Roodt D."/>
            <person name="Barker N."/>
            <person name="Li Z."/>
            <person name="Van de Peer Y."/>
            <person name="Mizrachi E."/>
        </authorList>
    </citation>
    <scope>NUCLEOTIDE SEQUENCE</scope>
    <source>
        <tissue evidence="2">Young leaves</tissue>
    </source>
</reference>
<feature type="region of interest" description="Disordered" evidence="1">
    <location>
        <begin position="146"/>
        <end position="167"/>
    </location>
</feature>
<proteinExistence type="predicted"/>